<accession>A0A5M8PCR2</accession>
<feature type="compositionally biased region" description="Polar residues" evidence="1">
    <location>
        <begin position="1"/>
        <end position="11"/>
    </location>
</feature>
<feature type="region of interest" description="Disordered" evidence="1">
    <location>
        <begin position="1"/>
        <end position="36"/>
    </location>
</feature>
<proteinExistence type="predicted"/>
<sequence length="139" mass="15867">MTQETMPNQRLNPADFPPPTQTRTPHPRPSTPPQNRLTDILKLIQPMMQPRSHRLRPLQLAIPPKHSLDKLSPRLRVQDLLATLAPDRPHHRHLAHAQDLRIVAPDVVGRAQEFLEHSSVPPALQRAETDVRLHTLGRQ</sequence>
<gene>
    <name evidence="2" type="ORF">FRX48_09447</name>
</gene>
<evidence type="ECO:0000256" key="1">
    <source>
        <dbReference type="SAM" id="MobiDB-lite"/>
    </source>
</evidence>
<dbReference type="Proteomes" id="UP000324767">
    <property type="component" value="Unassembled WGS sequence"/>
</dbReference>
<dbReference type="AlphaFoldDB" id="A0A5M8PCR2"/>
<evidence type="ECO:0000313" key="3">
    <source>
        <dbReference type="Proteomes" id="UP000324767"/>
    </source>
</evidence>
<comment type="caution">
    <text evidence="2">The sequence shown here is derived from an EMBL/GenBank/DDBJ whole genome shotgun (WGS) entry which is preliminary data.</text>
</comment>
<evidence type="ECO:0000313" key="2">
    <source>
        <dbReference type="EMBL" id="KAA6406724.1"/>
    </source>
</evidence>
<dbReference type="EMBL" id="VXIT01000023">
    <property type="protein sequence ID" value="KAA6406724.1"/>
    <property type="molecule type" value="Genomic_DNA"/>
</dbReference>
<protein>
    <submittedName>
        <fullName evidence="2">Uncharacterized protein</fullName>
    </submittedName>
</protein>
<name>A0A5M8PCR2_9LECA</name>
<reference evidence="2 3" key="1">
    <citation type="submission" date="2019-09" db="EMBL/GenBank/DDBJ databases">
        <title>The hologenome of the rock-dwelling lichen Lasallia pustulata.</title>
        <authorList>
            <person name="Greshake Tzovaras B."/>
            <person name="Segers F."/>
            <person name="Bicker A."/>
            <person name="Dal Grande F."/>
            <person name="Otte J."/>
            <person name="Hankeln T."/>
            <person name="Schmitt I."/>
            <person name="Ebersberger I."/>
        </authorList>
    </citation>
    <scope>NUCLEOTIDE SEQUENCE [LARGE SCALE GENOMIC DNA]</scope>
    <source>
        <strain evidence="2">A1-1</strain>
    </source>
</reference>
<organism evidence="2 3">
    <name type="scientific">Lasallia pustulata</name>
    <dbReference type="NCBI Taxonomy" id="136370"/>
    <lineage>
        <taxon>Eukaryota</taxon>
        <taxon>Fungi</taxon>
        <taxon>Dikarya</taxon>
        <taxon>Ascomycota</taxon>
        <taxon>Pezizomycotina</taxon>
        <taxon>Lecanoromycetes</taxon>
        <taxon>OSLEUM clade</taxon>
        <taxon>Umbilicariomycetidae</taxon>
        <taxon>Umbilicariales</taxon>
        <taxon>Umbilicariaceae</taxon>
        <taxon>Lasallia</taxon>
    </lineage>
</organism>